<feature type="transmembrane region" description="Helical" evidence="8">
    <location>
        <begin position="233"/>
        <end position="250"/>
    </location>
</feature>
<dbReference type="InterPro" id="IPR035906">
    <property type="entry name" value="MetI-like_sf"/>
</dbReference>
<keyword evidence="6 8" id="KW-1133">Transmembrane helix</keyword>
<dbReference type="GO" id="GO:0055085">
    <property type="term" value="P:transmembrane transport"/>
    <property type="evidence" value="ECO:0007669"/>
    <property type="project" value="InterPro"/>
</dbReference>
<feature type="transmembrane region" description="Helical" evidence="8">
    <location>
        <begin position="385"/>
        <end position="406"/>
    </location>
</feature>
<feature type="domain" description="ABC transmembrane type-1" evidence="9">
    <location>
        <begin position="200"/>
        <end position="406"/>
    </location>
</feature>
<keyword evidence="11" id="KW-1185">Reference proteome</keyword>
<comment type="subcellular location">
    <subcellularLocation>
        <location evidence="1 8">Cell membrane</location>
        <topology evidence="1 8">Multi-pass membrane protein</topology>
    </subcellularLocation>
</comment>
<accession>A0A9W6JBE1</accession>
<dbReference type="PANTHER" id="PTHR42929:SF5">
    <property type="entry name" value="ABC TRANSPORTER PERMEASE PROTEIN"/>
    <property type="match status" value="1"/>
</dbReference>
<keyword evidence="4" id="KW-1003">Cell membrane</keyword>
<comment type="similarity">
    <text evidence="2">Belongs to the binding-protein-dependent transport system permease family. CysTW subfamily.</text>
</comment>
<organism evidence="10 11">
    <name type="scientific">Ancylobacter dichloromethanicus</name>
    <dbReference type="NCBI Taxonomy" id="518825"/>
    <lineage>
        <taxon>Bacteria</taxon>
        <taxon>Pseudomonadati</taxon>
        <taxon>Pseudomonadota</taxon>
        <taxon>Alphaproteobacteria</taxon>
        <taxon>Hyphomicrobiales</taxon>
        <taxon>Xanthobacteraceae</taxon>
        <taxon>Ancylobacter</taxon>
    </lineage>
</organism>
<reference evidence="10" key="2">
    <citation type="submission" date="2023-01" db="EMBL/GenBank/DDBJ databases">
        <authorList>
            <person name="Sun Q."/>
            <person name="Evtushenko L."/>
        </authorList>
    </citation>
    <scope>NUCLEOTIDE SEQUENCE</scope>
    <source>
        <strain evidence="10">VKM B-2484</strain>
    </source>
</reference>
<dbReference type="GO" id="GO:0005886">
    <property type="term" value="C:plasma membrane"/>
    <property type="evidence" value="ECO:0007669"/>
    <property type="project" value="UniProtKB-SubCell"/>
</dbReference>
<evidence type="ECO:0000256" key="6">
    <source>
        <dbReference type="ARBA" id="ARBA00022989"/>
    </source>
</evidence>
<evidence type="ECO:0000313" key="11">
    <source>
        <dbReference type="Proteomes" id="UP001143370"/>
    </source>
</evidence>
<dbReference type="AlphaFoldDB" id="A0A9W6JBE1"/>
<reference evidence="10" key="1">
    <citation type="journal article" date="2014" name="Int. J. Syst. Evol. Microbiol.">
        <title>Complete genome sequence of Corynebacterium casei LMG S-19264T (=DSM 44701T), isolated from a smear-ripened cheese.</title>
        <authorList>
            <consortium name="US DOE Joint Genome Institute (JGI-PGF)"/>
            <person name="Walter F."/>
            <person name="Albersmeier A."/>
            <person name="Kalinowski J."/>
            <person name="Ruckert C."/>
        </authorList>
    </citation>
    <scope>NUCLEOTIDE SEQUENCE</scope>
    <source>
        <strain evidence="10">VKM B-2484</strain>
    </source>
</reference>
<evidence type="ECO:0000259" key="9">
    <source>
        <dbReference type="PROSITE" id="PS50928"/>
    </source>
</evidence>
<feature type="transmembrane region" description="Helical" evidence="8">
    <location>
        <begin position="199"/>
        <end position="221"/>
    </location>
</feature>
<gene>
    <name evidence="10" type="ORF">GCM10017643_30300</name>
</gene>
<evidence type="ECO:0000256" key="1">
    <source>
        <dbReference type="ARBA" id="ARBA00004651"/>
    </source>
</evidence>
<dbReference type="PROSITE" id="PS50928">
    <property type="entry name" value="ABC_TM1"/>
    <property type="match status" value="1"/>
</dbReference>
<dbReference type="Proteomes" id="UP001143370">
    <property type="component" value="Unassembled WGS sequence"/>
</dbReference>
<evidence type="ECO:0000256" key="8">
    <source>
        <dbReference type="RuleBase" id="RU363032"/>
    </source>
</evidence>
<name>A0A9W6JBE1_9HYPH</name>
<dbReference type="RefSeq" id="WP_213370370.1">
    <property type="nucleotide sequence ID" value="NZ_BSFJ01000020.1"/>
</dbReference>
<keyword evidence="5 8" id="KW-0812">Transmembrane</keyword>
<evidence type="ECO:0000256" key="4">
    <source>
        <dbReference type="ARBA" id="ARBA00022475"/>
    </source>
</evidence>
<keyword evidence="7 8" id="KW-0472">Membrane</keyword>
<dbReference type="Pfam" id="PF00528">
    <property type="entry name" value="BPD_transp_1"/>
    <property type="match status" value="1"/>
</dbReference>
<evidence type="ECO:0000313" key="10">
    <source>
        <dbReference type="EMBL" id="GLK72914.1"/>
    </source>
</evidence>
<keyword evidence="3 8" id="KW-0813">Transport</keyword>
<dbReference type="CDD" id="cd06261">
    <property type="entry name" value="TM_PBP2"/>
    <property type="match status" value="1"/>
</dbReference>
<protein>
    <submittedName>
        <fullName evidence="10">ABC transporter permease</fullName>
    </submittedName>
</protein>
<proteinExistence type="inferred from homology"/>
<evidence type="ECO:0000256" key="3">
    <source>
        <dbReference type="ARBA" id="ARBA00022448"/>
    </source>
</evidence>
<comment type="caution">
    <text evidence="10">The sequence shown here is derived from an EMBL/GenBank/DDBJ whole genome shotgun (WGS) entry which is preliminary data.</text>
</comment>
<dbReference type="PANTHER" id="PTHR42929">
    <property type="entry name" value="INNER MEMBRANE ABC TRANSPORTER PERMEASE PROTEIN YDCU-RELATED-RELATED"/>
    <property type="match status" value="1"/>
</dbReference>
<evidence type="ECO:0000256" key="5">
    <source>
        <dbReference type="ARBA" id="ARBA00022692"/>
    </source>
</evidence>
<feature type="transmembrane region" description="Helical" evidence="8">
    <location>
        <begin position="34"/>
        <end position="58"/>
    </location>
</feature>
<dbReference type="EMBL" id="BSFJ01000020">
    <property type="protein sequence ID" value="GLK72914.1"/>
    <property type="molecule type" value="Genomic_DNA"/>
</dbReference>
<sequence>MAVATLEGDAGPDVDRTSLKTKLRRAERVNRARSFSLVAPLLLFVLAVFALPIGLMLLRSVENTEVRDSLPKTMAALGEWDGKATPGEGVFAAFAEDLVQTQKDRTTALVGKRINYEVPGARSRFLKAGRLIDAGGGGPWKEKLIAADAEWGAVEFWAIMKRAGNTLTPYYLLTSLDLRQDASGAVVRNFADYSIFVDIFIRTIWISLLVTLATLVLGYPVAHLLAILPPRHANVLMILVLLPFTTSILVRTTAWIVLLQSNGVINDILLALHLTTERVQLIFNRFGTVLSMTHIQLPFTILPIYSVMKSIPASHLRAARSLGAGPLTAFVTVYMPQTLPGVGAGCLLTFILSLGYYITPALVGGPQDQMVSYFVALYTNREMNWGQASALGGILLLITLVLYAVFNRLVGIDKVKLG</sequence>
<dbReference type="Gene3D" id="1.10.3720.10">
    <property type="entry name" value="MetI-like"/>
    <property type="match status" value="1"/>
</dbReference>
<dbReference type="InterPro" id="IPR000515">
    <property type="entry name" value="MetI-like"/>
</dbReference>
<evidence type="ECO:0000256" key="2">
    <source>
        <dbReference type="ARBA" id="ARBA00007069"/>
    </source>
</evidence>
<feature type="transmembrane region" description="Helical" evidence="8">
    <location>
        <begin position="342"/>
        <end position="365"/>
    </location>
</feature>
<dbReference type="SUPFAM" id="SSF161098">
    <property type="entry name" value="MetI-like"/>
    <property type="match status" value="1"/>
</dbReference>
<evidence type="ECO:0000256" key="7">
    <source>
        <dbReference type="ARBA" id="ARBA00023136"/>
    </source>
</evidence>